<organism evidence="2 3">
    <name type="scientific">Actinomyces bowdenii</name>
    <dbReference type="NCBI Taxonomy" id="131109"/>
    <lineage>
        <taxon>Bacteria</taxon>
        <taxon>Bacillati</taxon>
        <taxon>Actinomycetota</taxon>
        <taxon>Actinomycetes</taxon>
        <taxon>Actinomycetales</taxon>
        <taxon>Actinomycetaceae</taxon>
        <taxon>Actinomyces</taxon>
    </lineage>
</organism>
<gene>
    <name evidence="2" type="ORF">EII10_12745</name>
</gene>
<feature type="transmembrane region" description="Helical" evidence="1">
    <location>
        <begin position="17"/>
        <end position="41"/>
    </location>
</feature>
<dbReference type="Proteomes" id="UP000271272">
    <property type="component" value="Unassembled WGS sequence"/>
</dbReference>
<evidence type="ECO:0000313" key="3">
    <source>
        <dbReference type="Proteomes" id="UP000271272"/>
    </source>
</evidence>
<comment type="caution">
    <text evidence="2">The sequence shown here is derived from an EMBL/GenBank/DDBJ whole genome shotgun (WGS) entry which is preliminary data.</text>
</comment>
<dbReference type="AlphaFoldDB" id="A0A3P1UJN0"/>
<keyword evidence="1" id="KW-0472">Membrane</keyword>
<evidence type="ECO:0000256" key="1">
    <source>
        <dbReference type="SAM" id="Phobius"/>
    </source>
</evidence>
<reference evidence="2 3" key="1">
    <citation type="submission" date="2018-11" db="EMBL/GenBank/DDBJ databases">
        <title>Genomes From Bacteria Associated with the Canine Oral Cavity: a Test Case for Automated Genome-Based Taxonomic Assignment.</title>
        <authorList>
            <person name="Coil D.A."/>
            <person name="Jospin G."/>
            <person name="Darling A.E."/>
            <person name="Wallis C."/>
            <person name="Davis I.J."/>
            <person name="Harris S."/>
            <person name="Eisen J.A."/>
            <person name="Holcombe L.J."/>
            <person name="O'Flynn C."/>
        </authorList>
    </citation>
    <scope>NUCLEOTIDE SEQUENCE [LARGE SCALE GENOMIC DNA]</scope>
    <source>
        <strain evidence="2 3">OH5050</strain>
    </source>
</reference>
<sequence>MRYQDTDSDDLKKPNPWAVRVFLGVIMVILILSVALCSFMVRLARDIEHYDEVNSPPMFDGVMDDTPITEARAQTIDLL</sequence>
<keyword evidence="3" id="KW-1185">Reference proteome</keyword>
<keyword evidence="1" id="KW-1133">Transmembrane helix</keyword>
<proteinExistence type="predicted"/>
<evidence type="ECO:0000313" key="2">
    <source>
        <dbReference type="EMBL" id="RRD22052.1"/>
    </source>
</evidence>
<dbReference type="RefSeq" id="WP_148094876.1">
    <property type="nucleotide sequence ID" value="NZ_RQZC01000048.1"/>
</dbReference>
<keyword evidence="1" id="KW-0812">Transmembrane</keyword>
<dbReference type="EMBL" id="RQZC01000048">
    <property type="protein sequence ID" value="RRD22052.1"/>
    <property type="molecule type" value="Genomic_DNA"/>
</dbReference>
<feature type="non-terminal residue" evidence="2">
    <location>
        <position position="79"/>
    </location>
</feature>
<name>A0A3P1UJN0_9ACTO</name>
<accession>A0A3P1UJN0</accession>
<protein>
    <submittedName>
        <fullName evidence="2">Uncharacterized protein</fullName>
    </submittedName>
</protein>